<comment type="caution">
    <text evidence="1">The sequence shown here is derived from an EMBL/GenBank/DDBJ whole genome shotgun (WGS) entry which is preliminary data.</text>
</comment>
<sequence>MLKSMMAKIGIGAAQVDTVPDSVDVAQGGQVTGSIRIKGGDVEQQVDRIELKLMTEAKEEVDDSTVRINHVLAHYVIDEPFTLAPEEERSIPFAIELHPETPITVVEEGLSESKVWLETSLDIDFAIDPRDQDFLRVHPAPVVAACIRCMQEAGYRQVKADVEKGFLNGQGFRSTSGIYQELEYKPGGFGPGWNRIKEVELSFICRPDAIHLIVELDRSFSGDGFRCLTLSPEAGEDEVRGLLAGLLQ</sequence>
<name>A0ABP3TEL5_9GAMM</name>
<evidence type="ECO:0000313" key="1">
    <source>
        <dbReference type="EMBL" id="GAA0695877.1"/>
    </source>
</evidence>
<dbReference type="PANTHER" id="PTHR40053:SF1">
    <property type="entry name" value="SPORULATION-CONTROL PROTEIN SPO0M"/>
    <property type="match status" value="1"/>
</dbReference>
<gene>
    <name evidence="1" type="ORF">GCM10009104_24680</name>
</gene>
<accession>A0ABP3TEL5</accession>
<protein>
    <submittedName>
        <fullName evidence="1">Sporulation protein</fullName>
    </submittedName>
</protein>
<proteinExistence type="predicted"/>
<evidence type="ECO:0000313" key="2">
    <source>
        <dbReference type="Proteomes" id="UP001499915"/>
    </source>
</evidence>
<keyword evidence="2" id="KW-1185">Reference proteome</keyword>
<organism evidence="1 2">
    <name type="scientific">Marinobacterium maritimum</name>
    <dbReference type="NCBI Taxonomy" id="500162"/>
    <lineage>
        <taxon>Bacteria</taxon>
        <taxon>Pseudomonadati</taxon>
        <taxon>Pseudomonadota</taxon>
        <taxon>Gammaproteobacteria</taxon>
        <taxon>Oceanospirillales</taxon>
        <taxon>Oceanospirillaceae</taxon>
        <taxon>Marinobacterium</taxon>
    </lineage>
</organism>
<dbReference type="EMBL" id="BAAAET010000003">
    <property type="protein sequence ID" value="GAA0695877.1"/>
    <property type="molecule type" value="Genomic_DNA"/>
</dbReference>
<reference evidence="2" key="1">
    <citation type="journal article" date="2019" name="Int. J. Syst. Evol. Microbiol.">
        <title>The Global Catalogue of Microorganisms (GCM) 10K type strain sequencing project: providing services to taxonomists for standard genome sequencing and annotation.</title>
        <authorList>
            <consortium name="The Broad Institute Genomics Platform"/>
            <consortium name="The Broad Institute Genome Sequencing Center for Infectious Disease"/>
            <person name="Wu L."/>
            <person name="Ma J."/>
        </authorList>
    </citation>
    <scope>NUCLEOTIDE SEQUENCE [LARGE SCALE GENOMIC DNA]</scope>
    <source>
        <strain evidence="2">JCM 15134</strain>
    </source>
</reference>
<dbReference type="Pfam" id="PF07070">
    <property type="entry name" value="Spo0M"/>
    <property type="match status" value="1"/>
</dbReference>
<dbReference type="Proteomes" id="UP001499915">
    <property type="component" value="Unassembled WGS sequence"/>
</dbReference>
<dbReference type="PANTHER" id="PTHR40053">
    <property type="entry name" value="SPORULATION-CONTROL PROTEIN SPO0M"/>
    <property type="match status" value="1"/>
</dbReference>
<dbReference type="RefSeq" id="WP_343806367.1">
    <property type="nucleotide sequence ID" value="NZ_BAAAET010000003.1"/>
</dbReference>
<dbReference type="InterPro" id="IPR009776">
    <property type="entry name" value="Spore_0_M"/>
</dbReference>